<dbReference type="InterPro" id="IPR001633">
    <property type="entry name" value="EAL_dom"/>
</dbReference>
<dbReference type="PROSITE" id="PS50887">
    <property type="entry name" value="GGDEF"/>
    <property type="match status" value="1"/>
</dbReference>
<feature type="transmembrane region" description="Helical" evidence="1">
    <location>
        <begin position="6"/>
        <end position="31"/>
    </location>
</feature>
<dbReference type="SMART" id="SM00052">
    <property type="entry name" value="EAL"/>
    <property type="match status" value="1"/>
</dbReference>
<dbReference type="PANTHER" id="PTHR33121">
    <property type="entry name" value="CYCLIC DI-GMP PHOSPHODIESTERASE PDEF"/>
    <property type="match status" value="1"/>
</dbReference>
<dbReference type="GO" id="GO:0071111">
    <property type="term" value="F:cyclic-guanylate-specific phosphodiesterase activity"/>
    <property type="evidence" value="ECO:0007669"/>
    <property type="project" value="InterPro"/>
</dbReference>
<dbReference type="Pfam" id="PF00990">
    <property type="entry name" value="GGDEF"/>
    <property type="match status" value="1"/>
</dbReference>
<feature type="domain" description="EAL" evidence="2">
    <location>
        <begin position="464"/>
        <end position="714"/>
    </location>
</feature>
<name>A0A7D4NPW1_9GAMM</name>
<dbReference type="InterPro" id="IPR035919">
    <property type="entry name" value="EAL_sf"/>
</dbReference>
<dbReference type="InterPro" id="IPR043128">
    <property type="entry name" value="Rev_trsase/Diguanyl_cyclase"/>
</dbReference>
<feature type="domain" description="GGDEF" evidence="3">
    <location>
        <begin position="314"/>
        <end position="455"/>
    </location>
</feature>
<reference evidence="4 5" key="1">
    <citation type="submission" date="2020-05" db="EMBL/GenBank/DDBJ databases">
        <title>Thiomicrorhabdus sediminis sp.nov. and Thiomicrorhabdus xiamenensis sp.nov., novel sulfur-oxidizing bacteria isolated from coastal sediment.</title>
        <authorList>
            <person name="Liu X."/>
        </authorList>
    </citation>
    <scope>NUCLEOTIDE SEQUENCE [LARGE SCALE GENOMIC DNA]</scope>
    <source>
        <strain evidence="4 5">G2</strain>
    </source>
</reference>
<dbReference type="SMART" id="SM00267">
    <property type="entry name" value="GGDEF"/>
    <property type="match status" value="1"/>
</dbReference>
<evidence type="ECO:0000259" key="3">
    <source>
        <dbReference type="PROSITE" id="PS50887"/>
    </source>
</evidence>
<dbReference type="InterPro" id="IPR029787">
    <property type="entry name" value="Nucleotide_cyclase"/>
</dbReference>
<sequence>MVRLRFSALLMFLLPALIVLAVVAFLNIYILNEFTQAQSENSTVAKQTVEEFSETIGFIDSVGVQYKRLNELLLATNQDKLTHAAAYRIHSKMVDQLDATEKQLARVKTRLNALLTDKSLLNPWQENFVNFKNFSLMASDIVVIDPETSSRYINAAQVEYFKFVDKSNKLAKQLSNYTNQTFDETQKRIENSLHSIYYIGVIGFLIAFLIAVVSASRLSNYLQIIMASLRDLAAYKREIPKLDQVNRMVKQTKGELRLLGHAVLKFKRTLELSQKEEAQIFQLAYFDTLTELPNMQMLLKNLDSQLNQAYKEHLKGVLVKLDINRFQVFNNALGYDFGDKILVEFAKRLNVLSEGGKQLYRGSADEFFILIAPTHIETGKELHFQQAIADKVKNLLSAPFKIDNEIVSITCNQGIVSFPTGRKGHDQAHDLIRNAMIALRNSKDLGNNQSVIYRSEFYQQITDAFELQKDLEVAIENNDLELYLQSQIHPHEPLPRAEALIRWQHPKRGWISPEIFIALAEESNLIIEVDKWMLTEACKLLVQQRKIGRQLHISVNISGQHFSHPNFLEHMLIIFASTGVDPRQITLELTENIFLDDFDTIIDKMQELKTRGVRFSIDDFGTGYSSLSYLKRLPVDEVKVDRSFVQKLTDNEEDQSLVKSVFEIAQSFNLEVVVEGVETSEQEVILNQLGEPIIQGYLYARPVPYRKWLDTLPN</sequence>
<keyword evidence="1" id="KW-1133">Transmembrane helix</keyword>
<evidence type="ECO:0000313" key="5">
    <source>
        <dbReference type="Proteomes" id="UP000504724"/>
    </source>
</evidence>
<dbReference type="CDD" id="cd01948">
    <property type="entry name" value="EAL"/>
    <property type="match status" value="1"/>
</dbReference>
<accession>A0A7D4NPW1</accession>
<dbReference type="InterPro" id="IPR050706">
    <property type="entry name" value="Cyclic-di-GMP_PDE-like"/>
</dbReference>
<keyword evidence="1" id="KW-0812">Transmembrane</keyword>
<dbReference type="PANTHER" id="PTHR33121:SF70">
    <property type="entry name" value="SIGNALING PROTEIN YKOW"/>
    <property type="match status" value="1"/>
</dbReference>
<dbReference type="Proteomes" id="UP000504724">
    <property type="component" value="Chromosome"/>
</dbReference>
<dbReference type="Gene3D" id="3.20.20.450">
    <property type="entry name" value="EAL domain"/>
    <property type="match status" value="1"/>
</dbReference>
<dbReference type="SUPFAM" id="SSF55073">
    <property type="entry name" value="Nucleotide cyclase"/>
    <property type="match status" value="1"/>
</dbReference>
<proteinExistence type="predicted"/>
<dbReference type="PROSITE" id="PS50883">
    <property type="entry name" value="EAL"/>
    <property type="match status" value="1"/>
</dbReference>
<dbReference type="KEGG" id="txa:HQN79_01115"/>
<dbReference type="CDD" id="cd01949">
    <property type="entry name" value="GGDEF"/>
    <property type="match status" value="1"/>
</dbReference>
<dbReference type="Gene3D" id="3.30.70.270">
    <property type="match status" value="1"/>
</dbReference>
<keyword evidence="5" id="KW-1185">Reference proteome</keyword>
<protein>
    <submittedName>
        <fullName evidence="4">EAL domain-containing protein</fullName>
    </submittedName>
</protein>
<dbReference type="SUPFAM" id="SSF141868">
    <property type="entry name" value="EAL domain-like"/>
    <property type="match status" value="1"/>
</dbReference>
<evidence type="ECO:0000313" key="4">
    <source>
        <dbReference type="EMBL" id="QKI88272.1"/>
    </source>
</evidence>
<keyword evidence="1" id="KW-0472">Membrane</keyword>
<dbReference type="NCBIfam" id="TIGR00254">
    <property type="entry name" value="GGDEF"/>
    <property type="match status" value="1"/>
</dbReference>
<feature type="transmembrane region" description="Helical" evidence="1">
    <location>
        <begin position="196"/>
        <end position="216"/>
    </location>
</feature>
<dbReference type="RefSeq" id="WP_173283868.1">
    <property type="nucleotide sequence ID" value="NZ_CP054020.1"/>
</dbReference>
<dbReference type="EMBL" id="CP054020">
    <property type="protein sequence ID" value="QKI88272.1"/>
    <property type="molecule type" value="Genomic_DNA"/>
</dbReference>
<dbReference type="InterPro" id="IPR000160">
    <property type="entry name" value="GGDEF_dom"/>
</dbReference>
<organism evidence="4 5">
    <name type="scientific">Thiomicrorhabdus xiamenensis</name>
    <dbReference type="NCBI Taxonomy" id="2739063"/>
    <lineage>
        <taxon>Bacteria</taxon>
        <taxon>Pseudomonadati</taxon>
        <taxon>Pseudomonadota</taxon>
        <taxon>Gammaproteobacteria</taxon>
        <taxon>Thiotrichales</taxon>
        <taxon>Piscirickettsiaceae</taxon>
        <taxon>Thiomicrorhabdus</taxon>
    </lineage>
</organism>
<gene>
    <name evidence="4" type="ORF">HQN79_01115</name>
</gene>
<dbReference type="Pfam" id="PF00563">
    <property type="entry name" value="EAL"/>
    <property type="match status" value="1"/>
</dbReference>
<evidence type="ECO:0000259" key="2">
    <source>
        <dbReference type="PROSITE" id="PS50883"/>
    </source>
</evidence>
<dbReference type="AlphaFoldDB" id="A0A7D4NPW1"/>
<evidence type="ECO:0000256" key="1">
    <source>
        <dbReference type="SAM" id="Phobius"/>
    </source>
</evidence>